<evidence type="ECO:0000259" key="6">
    <source>
        <dbReference type="PROSITE" id="PS50112"/>
    </source>
</evidence>
<evidence type="ECO:0000256" key="3">
    <source>
        <dbReference type="ARBA" id="ARBA00022553"/>
    </source>
</evidence>
<dbReference type="Pfam" id="PF08447">
    <property type="entry name" value="PAS_3"/>
    <property type="match status" value="1"/>
</dbReference>
<dbReference type="SUPFAM" id="SSF55785">
    <property type="entry name" value="PYP-like sensor domain (PAS domain)"/>
    <property type="match status" value="2"/>
</dbReference>
<keyword evidence="3" id="KW-0597">Phosphoprotein</keyword>
<feature type="domain" description="PAC" evidence="7">
    <location>
        <begin position="17"/>
        <end position="69"/>
    </location>
</feature>
<organism evidence="8 9">
    <name type="scientific">Tranquillimonas alkanivorans</name>
    <dbReference type="NCBI Taxonomy" id="441119"/>
    <lineage>
        <taxon>Bacteria</taxon>
        <taxon>Pseudomonadati</taxon>
        <taxon>Pseudomonadota</taxon>
        <taxon>Alphaproteobacteria</taxon>
        <taxon>Rhodobacterales</taxon>
        <taxon>Roseobacteraceae</taxon>
        <taxon>Tranquillimonas</taxon>
    </lineage>
</organism>
<keyword evidence="4" id="KW-0808">Transferase</keyword>
<keyword evidence="5" id="KW-0418">Kinase</keyword>
<dbReference type="InterPro" id="IPR000014">
    <property type="entry name" value="PAS"/>
</dbReference>
<keyword evidence="9" id="KW-1185">Reference proteome</keyword>
<dbReference type="PROSITE" id="PS50112">
    <property type="entry name" value="PAS"/>
    <property type="match status" value="1"/>
</dbReference>
<dbReference type="PROSITE" id="PS50113">
    <property type="entry name" value="PAC"/>
    <property type="match status" value="1"/>
</dbReference>
<evidence type="ECO:0000256" key="1">
    <source>
        <dbReference type="ARBA" id="ARBA00000085"/>
    </source>
</evidence>
<accession>A0A1I5VRN6</accession>
<dbReference type="PANTHER" id="PTHR43304">
    <property type="entry name" value="PHYTOCHROME-LIKE PROTEIN CPH1"/>
    <property type="match status" value="1"/>
</dbReference>
<dbReference type="EC" id="2.7.13.3" evidence="2"/>
<dbReference type="InterPro" id="IPR000700">
    <property type="entry name" value="PAS-assoc_C"/>
</dbReference>
<feature type="domain" description="PAS" evidence="6">
    <location>
        <begin position="80"/>
        <end position="152"/>
    </location>
</feature>
<protein>
    <recommendedName>
        <fullName evidence="2">histidine kinase</fullName>
        <ecNumber evidence="2">2.7.13.3</ecNumber>
    </recommendedName>
</protein>
<dbReference type="EMBL" id="FOXA01000035">
    <property type="protein sequence ID" value="SFQ10234.1"/>
    <property type="molecule type" value="Genomic_DNA"/>
</dbReference>
<dbReference type="AlphaFoldDB" id="A0A1I5VRN6"/>
<evidence type="ECO:0000313" key="9">
    <source>
        <dbReference type="Proteomes" id="UP000199356"/>
    </source>
</evidence>
<dbReference type="PANTHER" id="PTHR43304:SF1">
    <property type="entry name" value="PAC DOMAIN-CONTAINING PROTEIN"/>
    <property type="match status" value="1"/>
</dbReference>
<evidence type="ECO:0000256" key="5">
    <source>
        <dbReference type="ARBA" id="ARBA00022777"/>
    </source>
</evidence>
<dbReference type="InterPro" id="IPR052162">
    <property type="entry name" value="Sensor_kinase/Photoreceptor"/>
</dbReference>
<evidence type="ECO:0000313" key="8">
    <source>
        <dbReference type="EMBL" id="SFQ10234.1"/>
    </source>
</evidence>
<dbReference type="InterPro" id="IPR035965">
    <property type="entry name" value="PAS-like_dom_sf"/>
</dbReference>
<reference evidence="8 9" key="1">
    <citation type="submission" date="2016-10" db="EMBL/GenBank/DDBJ databases">
        <authorList>
            <person name="de Groot N.N."/>
        </authorList>
    </citation>
    <scope>NUCLEOTIDE SEQUENCE [LARGE SCALE GENOMIC DNA]</scope>
    <source>
        <strain evidence="8 9">DSM 19547</strain>
    </source>
</reference>
<dbReference type="InterPro" id="IPR013655">
    <property type="entry name" value="PAS_fold_3"/>
</dbReference>
<name>A0A1I5VRN6_9RHOB</name>
<evidence type="ECO:0000256" key="2">
    <source>
        <dbReference type="ARBA" id="ARBA00012438"/>
    </source>
</evidence>
<sequence length="183" mass="20244">MRVEAEIASLLEGGDSYAHEFRIVRPDGDVRVIHDRGGVERDAKGRAIVLRGINFDVTAHRGIALAEIETVEETSAERLSNERVRRASEAAGFGVYDYDISSGRTHWSAELLRIVGRRGAQAVGSVAMALAQVHPEDRGRVRRETDQIIRRLGPYELVVSCATPGRQYMLDTRSRRGTRSSGS</sequence>
<dbReference type="Proteomes" id="UP000199356">
    <property type="component" value="Unassembled WGS sequence"/>
</dbReference>
<gene>
    <name evidence="8" type="ORF">SAMN04488047_1353</name>
</gene>
<dbReference type="OrthoDB" id="341208at2"/>
<evidence type="ECO:0000259" key="7">
    <source>
        <dbReference type="PROSITE" id="PS50113"/>
    </source>
</evidence>
<dbReference type="Gene3D" id="3.30.450.20">
    <property type="entry name" value="PAS domain"/>
    <property type="match status" value="1"/>
</dbReference>
<dbReference type="InterPro" id="IPR001610">
    <property type="entry name" value="PAC"/>
</dbReference>
<dbReference type="GO" id="GO:0004673">
    <property type="term" value="F:protein histidine kinase activity"/>
    <property type="evidence" value="ECO:0007669"/>
    <property type="project" value="UniProtKB-EC"/>
</dbReference>
<dbReference type="STRING" id="441119.SAMN04488047_1353"/>
<dbReference type="SMART" id="SM00086">
    <property type="entry name" value="PAC"/>
    <property type="match status" value="1"/>
</dbReference>
<comment type="catalytic activity">
    <reaction evidence="1">
        <text>ATP + protein L-histidine = ADP + protein N-phospho-L-histidine.</text>
        <dbReference type="EC" id="2.7.13.3"/>
    </reaction>
</comment>
<proteinExistence type="predicted"/>
<dbReference type="Gene3D" id="2.10.70.100">
    <property type="match status" value="1"/>
</dbReference>
<evidence type="ECO:0000256" key="4">
    <source>
        <dbReference type="ARBA" id="ARBA00022679"/>
    </source>
</evidence>